<sequence length="327" mass="33962">MSSLCKSPLLLISTAIFLASANVAAAAAMSQGPLTPPSSPLLASDIAAFGDSDSPMALPHETHPEQMYSGASSDDDHHWIRSADSSGLGINMDYVPASSPKDNTAASHHSASELLSPPSSPPASKRHLNGFGSSQSGAQRAKNEVRAEEAIRHGTSNAPPRLTNRRRGSTDVLTEQVGDAPASSSQHNSAADLAERSTAKAGGSQSHGPDAGSSEGGGQAVSTRQESGLVRRRRYDGKGTYYRVGMGSCGWHNNSEQFVAAISAAQYHAGGYCGKQARVCHSGGCVKVKLVDECPGCNYGSLDLSPAAFRALAPMRVGVIDITWSFA</sequence>
<feature type="compositionally biased region" description="Low complexity" evidence="2">
    <location>
        <begin position="105"/>
        <end position="117"/>
    </location>
</feature>
<feature type="region of interest" description="Disordered" evidence="2">
    <location>
        <begin position="52"/>
        <end position="232"/>
    </location>
</feature>
<reference evidence="6" key="1">
    <citation type="submission" date="2016-04" db="EMBL/GenBank/DDBJ databases">
        <authorList>
            <person name="Nguyen H.D."/>
            <person name="Kesanakurti P."/>
            <person name="Cullis J."/>
            <person name="Levesque C.A."/>
            <person name="Hambleton S."/>
        </authorList>
    </citation>
    <scope>NUCLEOTIDE SEQUENCE</scope>
    <source>
        <strain evidence="6">DAOMC 238032</strain>
    </source>
</reference>
<proteinExistence type="predicted"/>
<evidence type="ECO:0000313" key="5">
    <source>
        <dbReference type="EMBL" id="CAD6928097.1"/>
    </source>
</evidence>
<name>A0A177VHM2_9BASI</name>
<dbReference type="SUPFAM" id="SSF50685">
    <property type="entry name" value="Barwin-like endoglucanases"/>
    <property type="match status" value="1"/>
</dbReference>
<keyword evidence="8" id="KW-1185">Reference proteome</keyword>
<evidence type="ECO:0000256" key="2">
    <source>
        <dbReference type="SAM" id="MobiDB-lite"/>
    </source>
</evidence>
<feature type="domain" description="RlpA-like protein double-psi beta-barrel" evidence="4">
    <location>
        <begin position="238"/>
        <end position="323"/>
    </location>
</feature>
<reference evidence="6" key="2">
    <citation type="journal article" date="2019" name="IMA Fungus">
        <title>Genome sequencing and comparison of five Tilletia species to identify candidate genes for the detection of regulated species infecting wheat.</title>
        <authorList>
            <person name="Nguyen H.D.T."/>
            <person name="Sultana T."/>
            <person name="Kesanakurti P."/>
            <person name="Hambleton S."/>
        </authorList>
    </citation>
    <scope>NUCLEOTIDE SEQUENCE</scope>
    <source>
        <strain evidence="6">DAOMC 238032</strain>
    </source>
</reference>
<evidence type="ECO:0000256" key="1">
    <source>
        <dbReference type="ARBA" id="ARBA00022729"/>
    </source>
</evidence>
<dbReference type="CDD" id="cd22191">
    <property type="entry name" value="DPBB_RlpA_EXP_N-like"/>
    <property type="match status" value="1"/>
</dbReference>
<dbReference type="EMBL" id="LWDD02000009">
    <property type="protein sequence ID" value="KAE8265566.1"/>
    <property type="molecule type" value="Genomic_DNA"/>
</dbReference>
<reference evidence="5" key="3">
    <citation type="submission" date="2020-10" db="EMBL/GenBank/DDBJ databases">
        <authorList>
            <person name="Sedaghatjoo S."/>
        </authorList>
    </citation>
    <scope>NUCLEOTIDE SEQUENCE</scope>
    <source>
        <strain evidence="5">AZH3</strain>
    </source>
</reference>
<organism evidence="6 7">
    <name type="scientific">Tilletia caries</name>
    <name type="common">wheat bunt fungus</name>
    <dbReference type="NCBI Taxonomy" id="13290"/>
    <lineage>
        <taxon>Eukaryota</taxon>
        <taxon>Fungi</taxon>
        <taxon>Dikarya</taxon>
        <taxon>Basidiomycota</taxon>
        <taxon>Ustilaginomycotina</taxon>
        <taxon>Exobasidiomycetes</taxon>
        <taxon>Tilletiales</taxon>
        <taxon>Tilletiaceae</taxon>
        <taxon>Tilletia</taxon>
    </lineage>
</organism>
<dbReference type="PANTHER" id="PTHR31836">
    <property type="match status" value="1"/>
</dbReference>
<feature type="chain" id="PRO_5043893025" description="RlpA-like protein double-psi beta-barrel domain-containing protein" evidence="3">
    <location>
        <begin position="27"/>
        <end position="327"/>
    </location>
</feature>
<evidence type="ECO:0000313" key="8">
    <source>
        <dbReference type="Proteomes" id="UP000836402"/>
    </source>
</evidence>
<dbReference type="AlphaFoldDB" id="A0A177VHM2"/>
<dbReference type="InterPro" id="IPR051477">
    <property type="entry name" value="Expansin_CellWall"/>
</dbReference>
<gene>
    <name evidence="6" type="ORF">A4X03_0g176</name>
    <name evidence="5" type="ORF">JKIAZH3_G7646</name>
</gene>
<dbReference type="Gene3D" id="2.40.40.10">
    <property type="entry name" value="RlpA-like domain"/>
    <property type="match status" value="1"/>
</dbReference>
<keyword evidence="1 3" id="KW-0732">Signal</keyword>
<accession>A0A177VHM2</accession>
<dbReference type="InterPro" id="IPR009009">
    <property type="entry name" value="RlpA-like_DPBB"/>
</dbReference>
<evidence type="ECO:0000313" key="6">
    <source>
        <dbReference type="EMBL" id="KAE8265566.1"/>
    </source>
</evidence>
<feature type="signal peptide" evidence="3">
    <location>
        <begin position="1"/>
        <end position="26"/>
    </location>
</feature>
<dbReference type="InterPro" id="IPR036908">
    <property type="entry name" value="RlpA-like_sf"/>
</dbReference>
<dbReference type="PANTHER" id="PTHR31836:SF28">
    <property type="entry name" value="SRCR DOMAIN-CONTAINING PROTEIN-RELATED"/>
    <property type="match status" value="1"/>
</dbReference>
<dbReference type="EMBL" id="CAJHJG010003225">
    <property type="protein sequence ID" value="CAD6928097.1"/>
    <property type="molecule type" value="Genomic_DNA"/>
</dbReference>
<evidence type="ECO:0000256" key="3">
    <source>
        <dbReference type="SAM" id="SignalP"/>
    </source>
</evidence>
<dbReference type="Proteomes" id="UP000836402">
    <property type="component" value="Unassembled WGS sequence"/>
</dbReference>
<dbReference type="Pfam" id="PF03330">
    <property type="entry name" value="DPBB_1"/>
    <property type="match status" value="1"/>
</dbReference>
<protein>
    <recommendedName>
        <fullName evidence="4">RlpA-like protein double-psi beta-barrel domain-containing protein</fullName>
    </recommendedName>
</protein>
<comment type="caution">
    <text evidence="6">The sequence shown here is derived from an EMBL/GenBank/DDBJ whole genome shotgun (WGS) entry which is preliminary data.</text>
</comment>
<feature type="compositionally biased region" description="Basic and acidic residues" evidence="2">
    <location>
        <begin position="141"/>
        <end position="152"/>
    </location>
</feature>
<evidence type="ECO:0000259" key="4">
    <source>
        <dbReference type="Pfam" id="PF03330"/>
    </source>
</evidence>
<evidence type="ECO:0000313" key="7">
    <source>
        <dbReference type="Proteomes" id="UP000077671"/>
    </source>
</evidence>
<dbReference type="Proteomes" id="UP000077671">
    <property type="component" value="Unassembled WGS sequence"/>
</dbReference>